<evidence type="ECO:0000259" key="4">
    <source>
        <dbReference type="PROSITE" id="PS51212"/>
    </source>
</evidence>
<feature type="domain" description="WSC" evidence="4">
    <location>
        <begin position="36"/>
        <end position="130"/>
    </location>
</feature>
<evidence type="ECO:0000256" key="2">
    <source>
        <dbReference type="SAM" id="MobiDB-lite"/>
    </source>
</evidence>
<dbReference type="InterPro" id="IPR002889">
    <property type="entry name" value="WSC_carb-bd"/>
</dbReference>
<feature type="chain" id="PRO_5009603079" evidence="3">
    <location>
        <begin position="23"/>
        <end position="633"/>
    </location>
</feature>
<dbReference type="AlphaFoldDB" id="A0A1G4BML4"/>
<dbReference type="GeneID" id="34555257"/>
<evidence type="ECO:0000256" key="3">
    <source>
        <dbReference type="SAM" id="SignalP"/>
    </source>
</evidence>
<dbReference type="PANTHER" id="PTHR45964">
    <property type="entry name" value="WSCD FAMILY MEMBER CG9164"/>
    <property type="match status" value="1"/>
</dbReference>
<evidence type="ECO:0000313" key="6">
    <source>
        <dbReference type="Proteomes" id="UP000176998"/>
    </source>
</evidence>
<dbReference type="InterPro" id="IPR051589">
    <property type="entry name" value="Sialate-O-sulfotransferase"/>
</dbReference>
<evidence type="ECO:0000256" key="1">
    <source>
        <dbReference type="ARBA" id="ARBA00022737"/>
    </source>
</evidence>
<sequence length="633" mass="66585">MAPIIRAVAALAAATLFNQVTATTTELPPCLDAFQPFTYQGCFAEKGTQGENALDFRSALNQQNMTIETCVDACKGNSYRYAGLTYYGVCYCSATINSPVLEETTCNYKCTGNSSETCGGPSAFSVWQDPTFPSGGATVDDYQSIGCYTDDTNHGRTIAERQDSVDSATMTPSTCLSACASEGYAFAGVEYGGECYCGVVMGNYTTATTMDQCNKPCNGDSTKTCGGSAVMEIYVASKLMSLEPCGYVPPVNSVSSSSTTFSISTSASVPSISIPPTTSTSSTLSTSTSSILSTSTSSTLSTSTTVSTQAPGTSTAVSSQAPPSTTTTPPATTSRPPVTTSKPPTTIPTTTAPAICTTTIVTPATCEYGCGSWCNKNLPDFDDNDSCTKAHNSCKLQVSACLKNAGWPGSASCMDFKAWCSDVSSYCSSSCKGKGSCSKKDCFAKKAPKGYKPGTTSVSTFPCPSKPTTTSTPVTTIVPPPPTGVCKQPSSWWFGYGPGNPVGGIEIPIVTCNDIAADFQAGNQFKFYLQADTKLCKSFGRGSVPSVCQDACKEQYNACQNTYAQGCKTYNNRRGRRDDAAVYARAPDFAKRWFFSDNFSVAINKCTVQYTDCLSENRNSYAASKCGSFGTGY</sequence>
<dbReference type="SMART" id="SM00321">
    <property type="entry name" value="WSC"/>
    <property type="match status" value="2"/>
</dbReference>
<dbReference type="Proteomes" id="UP000176998">
    <property type="component" value="Unassembled WGS sequence"/>
</dbReference>
<keyword evidence="3" id="KW-0732">Signal</keyword>
<dbReference type="STRING" id="1209926.A0A1G4BML4"/>
<dbReference type="PANTHER" id="PTHR45964:SF5">
    <property type="entry name" value="WSCD FAMILY MEMBER CG9164"/>
    <property type="match status" value="1"/>
</dbReference>
<gene>
    <name evidence="5" type="ORF">CORC01_02095</name>
</gene>
<accession>A0A1G4BML4</accession>
<dbReference type="RefSeq" id="XP_022479838.1">
    <property type="nucleotide sequence ID" value="XM_022613747.1"/>
</dbReference>
<dbReference type="Pfam" id="PF01822">
    <property type="entry name" value="WSC"/>
    <property type="match status" value="2"/>
</dbReference>
<feature type="region of interest" description="Disordered" evidence="2">
    <location>
        <begin position="267"/>
        <end position="346"/>
    </location>
</feature>
<reference evidence="5" key="1">
    <citation type="submission" date="2016-09" db="EMBL/GenBank/DDBJ databases">
        <authorList>
            <person name="Capua I."/>
            <person name="De Benedictis P."/>
            <person name="Joannis T."/>
            <person name="Lombin L.H."/>
            <person name="Cattoli G."/>
        </authorList>
    </citation>
    <scope>NUCLEOTIDE SEQUENCE [LARGE SCALE GENOMIC DNA]</scope>
    <source>
        <strain evidence="5">IMI 309357</strain>
    </source>
</reference>
<dbReference type="OrthoDB" id="2019572at2759"/>
<proteinExistence type="predicted"/>
<organism evidence="5 6">
    <name type="scientific">Colletotrichum orchidophilum</name>
    <dbReference type="NCBI Taxonomy" id="1209926"/>
    <lineage>
        <taxon>Eukaryota</taxon>
        <taxon>Fungi</taxon>
        <taxon>Dikarya</taxon>
        <taxon>Ascomycota</taxon>
        <taxon>Pezizomycotina</taxon>
        <taxon>Sordariomycetes</taxon>
        <taxon>Hypocreomycetidae</taxon>
        <taxon>Glomerellales</taxon>
        <taxon>Glomerellaceae</taxon>
        <taxon>Colletotrichum</taxon>
    </lineage>
</organism>
<feature type="domain" description="WSC" evidence="4">
    <location>
        <begin position="141"/>
        <end position="237"/>
    </location>
</feature>
<name>A0A1G4BML4_9PEZI</name>
<dbReference type="EMBL" id="MJBS01000011">
    <property type="protein sequence ID" value="OHF02699.1"/>
    <property type="molecule type" value="Genomic_DNA"/>
</dbReference>
<protein>
    <submittedName>
        <fullName evidence="5">WSC domain-containing protein</fullName>
    </submittedName>
</protein>
<keyword evidence="1" id="KW-0677">Repeat</keyword>
<keyword evidence="6" id="KW-1185">Reference proteome</keyword>
<comment type="caution">
    <text evidence="5">The sequence shown here is derived from an EMBL/GenBank/DDBJ whole genome shotgun (WGS) entry which is preliminary data.</text>
</comment>
<evidence type="ECO:0000313" key="5">
    <source>
        <dbReference type="EMBL" id="OHF02699.1"/>
    </source>
</evidence>
<feature type="signal peptide" evidence="3">
    <location>
        <begin position="1"/>
        <end position="22"/>
    </location>
</feature>
<dbReference type="PROSITE" id="PS51212">
    <property type="entry name" value="WSC"/>
    <property type="match status" value="2"/>
</dbReference>